<dbReference type="Gene3D" id="3.10.20.30">
    <property type="match status" value="1"/>
</dbReference>
<evidence type="ECO:0000256" key="1">
    <source>
        <dbReference type="ARBA" id="ARBA00022741"/>
    </source>
</evidence>
<dbReference type="KEGG" id="tsin:OXH18_24815"/>
<dbReference type="EMBL" id="CP113797">
    <property type="protein sequence ID" value="WAL62920.1"/>
    <property type="molecule type" value="Genomic_DNA"/>
</dbReference>
<dbReference type="PANTHER" id="PTHR33359:SF1">
    <property type="entry name" value="MOLYBDOPTERIN SYNTHASE SULFUR CARRIER SUBUNIT"/>
    <property type="match status" value="1"/>
</dbReference>
<evidence type="ECO:0000313" key="5">
    <source>
        <dbReference type="Proteomes" id="UP001163152"/>
    </source>
</evidence>
<dbReference type="NCBIfam" id="TIGR01682">
    <property type="entry name" value="moaD"/>
    <property type="match status" value="1"/>
</dbReference>
<reference evidence="4" key="1">
    <citation type="submission" date="2022-12" db="EMBL/GenBank/DDBJ databases">
        <title>Polyphasic identification of a Novel Hot-Spring Cyanobacterium Ocullathermofonsia sinensis gen nov. sp. nov. and Genomic Insights on its Adaptations to the Thermal Habitat.</title>
        <authorList>
            <person name="Daroch M."/>
            <person name="Tang J."/>
            <person name="Jiang Y."/>
        </authorList>
    </citation>
    <scope>NUCLEOTIDE SEQUENCE</scope>
    <source>
        <strain evidence="4">PKUAC-SCTA174</strain>
    </source>
</reference>
<dbReference type="InterPro" id="IPR044672">
    <property type="entry name" value="MOCS2A"/>
</dbReference>
<dbReference type="CDD" id="cd00754">
    <property type="entry name" value="Ubl_MoaD"/>
    <property type="match status" value="1"/>
</dbReference>
<protein>
    <recommendedName>
        <fullName evidence="3">Molybdopterin synthase sulfur carrier subunit</fullName>
    </recommendedName>
</protein>
<comment type="similarity">
    <text evidence="2">Belongs to the MoaD family.</text>
</comment>
<organism evidence="4 5">
    <name type="scientific">Thermocoleostomius sinensis A174</name>
    <dbReference type="NCBI Taxonomy" id="2016057"/>
    <lineage>
        <taxon>Bacteria</taxon>
        <taxon>Bacillati</taxon>
        <taxon>Cyanobacteriota</taxon>
        <taxon>Cyanophyceae</taxon>
        <taxon>Oculatellales</taxon>
        <taxon>Oculatellaceae</taxon>
        <taxon>Thermocoleostomius</taxon>
    </lineage>
</organism>
<evidence type="ECO:0000256" key="3">
    <source>
        <dbReference type="ARBA" id="ARBA00024247"/>
    </source>
</evidence>
<dbReference type="GO" id="GO:1990133">
    <property type="term" value="C:molybdopterin adenylyltransferase complex"/>
    <property type="evidence" value="ECO:0007669"/>
    <property type="project" value="TreeGrafter"/>
</dbReference>
<accession>A0A9E8ZGC2</accession>
<keyword evidence="1" id="KW-0547">Nucleotide-binding</keyword>
<dbReference type="InterPro" id="IPR016155">
    <property type="entry name" value="Mopterin_synth/thiamin_S_b"/>
</dbReference>
<dbReference type="InterPro" id="IPR003749">
    <property type="entry name" value="ThiS/MoaD-like"/>
</dbReference>
<name>A0A9E8ZGC2_9CYAN</name>
<proteinExistence type="inferred from homology"/>
<dbReference type="Pfam" id="PF02597">
    <property type="entry name" value="ThiS"/>
    <property type="match status" value="1"/>
</dbReference>
<evidence type="ECO:0000313" key="4">
    <source>
        <dbReference type="EMBL" id="WAL62920.1"/>
    </source>
</evidence>
<dbReference type="Proteomes" id="UP001163152">
    <property type="component" value="Chromosome"/>
</dbReference>
<gene>
    <name evidence="4" type="primary">moaD</name>
    <name evidence="4" type="ORF">OXH18_24815</name>
</gene>
<dbReference type="GO" id="GO:0000166">
    <property type="term" value="F:nucleotide binding"/>
    <property type="evidence" value="ECO:0007669"/>
    <property type="project" value="UniProtKB-KW"/>
</dbReference>
<sequence>MTYAKSDELDTVTVTVKLFAAYQEAYGVPELRLDLPMGATAETVRDRLLSEHPELEQWRDLTRFGVNLQFVEPHTPLQNGDEVVLIPPVSGG</sequence>
<dbReference type="PANTHER" id="PTHR33359">
    <property type="entry name" value="MOLYBDOPTERIN SYNTHASE SULFUR CARRIER SUBUNIT"/>
    <property type="match status" value="1"/>
</dbReference>
<dbReference type="AlphaFoldDB" id="A0A9E8ZGC2"/>
<dbReference type="GO" id="GO:0006777">
    <property type="term" value="P:Mo-molybdopterin cofactor biosynthetic process"/>
    <property type="evidence" value="ECO:0007669"/>
    <property type="project" value="InterPro"/>
</dbReference>
<dbReference type="SUPFAM" id="SSF54285">
    <property type="entry name" value="MoaD/ThiS"/>
    <property type="match status" value="1"/>
</dbReference>
<dbReference type="RefSeq" id="WP_268613254.1">
    <property type="nucleotide sequence ID" value="NZ_CP113797.1"/>
</dbReference>
<dbReference type="InterPro" id="IPR012675">
    <property type="entry name" value="Beta-grasp_dom_sf"/>
</dbReference>
<evidence type="ECO:0000256" key="2">
    <source>
        <dbReference type="ARBA" id="ARBA00024200"/>
    </source>
</evidence>
<keyword evidence="5" id="KW-1185">Reference proteome</keyword>